<comment type="similarity">
    <text evidence="1">Belongs to the LysR transcriptional regulatory family.</text>
</comment>
<comment type="caution">
    <text evidence="6">The sequence shown here is derived from an EMBL/GenBank/DDBJ whole genome shotgun (WGS) entry which is preliminary data.</text>
</comment>
<dbReference type="SUPFAM" id="SSF46785">
    <property type="entry name" value="Winged helix' DNA-binding domain"/>
    <property type="match status" value="1"/>
</dbReference>
<dbReference type="Proteomes" id="UP000219972">
    <property type="component" value="Unassembled WGS sequence"/>
</dbReference>
<keyword evidence="3" id="KW-0238">DNA-binding</keyword>
<dbReference type="InterPro" id="IPR036390">
    <property type="entry name" value="WH_DNA-bd_sf"/>
</dbReference>
<evidence type="ECO:0000313" key="7">
    <source>
        <dbReference type="Proteomes" id="UP000219972"/>
    </source>
</evidence>
<protein>
    <submittedName>
        <fullName evidence="6">LysR family transcriptional regulator</fullName>
    </submittedName>
</protein>
<keyword evidence="7" id="KW-1185">Reference proteome</keyword>
<proteinExistence type="inferred from homology"/>
<dbReference type="Pfam" id="PF03466">
    <property type="entry name" value="LysR_substrate"/>
    <property type="match status" value="1"/>
</dbReference>
<dbReference type="PROSITE" id="PS50931">
    <property type="entry name" value="HTH_LYSR"/>
    <property type="match status" value="1"/>
</dbReference>
<dbReference type="CDD" id="cd08427">
    <property type="entry name" value="PBP2_LTTR_like_2"/>
    <property type="match status" value="1"/>
</dbReference>
<evidence type="ECO:0000259" key="5">
    <source>
        <dbReference type="PROSITE" id="PS50931"/>
    </source>
</evidence>
<dbReference type="Pfam" id="PF00126">
    <property type="entry name" value="HTH_1"/>
    <property type="match status" value="1"/>
</dbReference>
<dbReference type="PRINTS" id="PR00039">
    <property type="entry name" value="HTHLYSR"/>
</dbReference>
<dbReference type="Gene3D" id="3.40.190.10">
    <property type="entry name" value="Periplasmic binding protein-like II"/>
    <property type="match status" value="2"/>
</dbReference>
<dbReference type="RefSeq" id="WP_097544889.1">
    <property type="nucleotide sequence ID" value="NZ_NWSJ01000022.1"/>
</dbReference>
<name>A0ABX4IZX6_9HYPH</name>
<organism evidence="6 7">
    <name type="scientific">Rhizobium anhuiense</name>
    <dbReference type="NCBI Taxonomy" id="1184720"/>
    <lineage>
        <taxon>Bacteria</taxon>
        <taxon>Pseudomonadati</taxon>
        <taxon>Pseudomonadota</taxon>
        <taxon>Alphaproteobacteria</taxon>
        <taxon>Hyphomicrobiales</taxon>
        <taxon>Rhizobiaceae</taxon>
        <taxon>Rhizobium/Agrobacterium group</taxon>
        <taxon>Rhizobium</taxon>
    </lineage>
</organism>
<gene>
    <name evidence="6" type="ORF">CO662_29780</name>
</gene>
<sequence length="290" mass="32070">MSLRALRTLQAIARHGSFARAGKVVGLTQSAVSLQVKALEEEFGAQLFDRSRRLPVLTDAGRIVLERSQEVLAIYDRIAESLGDEKSLAGRLRIGAIQTALSGALPDALVALNRDHPRVRVHVAAGMSAELALQVAAGELDAAVTTELVRPYPADLIATPLYEDRFWIVAPPGHDHSNPRDLLCELPFIRFDSRAWAGRLIDRELRRMRQEVREEMVLDSQDVILRMVEKGLGVAVVPLSDEVQANLPLLCLPFGDPQLIRRVVLLERQGHQEGQLLRALTQVIIEAKSN</sequence>
<reference evidence="6 7" key="1">
    <citation type="submission" date="2017-09" db="EMBL/GenBank/DDBJ databases">
        <title>Comparative genomics of rhizobia isolated from Phaseolus vulgaris in China.</title>
        <authorList>
            <person name="Tong W."/>
        </authorList>
    </citation>
    <scope>NUCLEOTIDE SEQUENCE [LARGE SCALE GENOMIC DNA]</scope>
    <source>
        <strain evidence="6 7">Y27</strain>
    </source>
</reference>
<evidence type="ECO:0000313" key="6">
    <source>
        <dbReference type="EMBL" id="PDS48460.1"/>
    </source>
</evidence>
<accession>A0ABX4IZX6</accession>
<evidence type="ECO:0000256" key="2">
    <source>
        <dbReference type="ARBA" id="ARBA00023015"/>
    </source>
</evidence>
<dbReference type="PANTHER" id="PTHR30126">
    <property type="entry name" value="HTH-TYPE TRANSCRIPTIONAL REGULATOR"/>
    <property type="match status" value="1"/>
</dbReference>
<dbReference type="SUPFAM" id="SSF53850">
    <property type="entry name" value="Periplasmic binding protein-like II"/>
    <property type="match status" value="1"/>
</dbReference>
<dbReference type="PANTHER" id="PTHR30126:SF94">
    <property type="entry name" value="LYSR FAMILY TRANSCRIPTIONAL REGULATOR"/>
    <property type="match status" value="1"/>
</dbReference>
<evidence type="ECO:0000256" key="3">
    <source>
        <dbReference type="ARBA" id="ARBA00023125"/>
    </source>
</evidence>
<evidence type="ECO:0000256" key="4">
    <source>
        <dbReference type="ARBA" id="ARBA00023163"/>
    </source>
</evidence>
<dbReference type="InterPro" id="IPR036388">
    <property type="entry name" value="WH-like_DNA-bd_sf"/>
</dbReference>
<dbReference type="Gene3D" id="1.10.10.10">
    <property type="entry name" value="Winged helix-like DNA-binding domain superfamily/Winged helix DNA-binding domain"/>
    <property type="match status" value="1"/>
</dbReference>
<keyword evidence="2" id="KW-0805">Transcription regulation</keyword>
<feature type="domain" description="HTH lysR-type" evidence="5">
    <location>
        <begin position="1"/>
        <end position="58"/>
    </location>
</feature>
<evidence type="ECO:0000256" key="1">
    <source>
        <dbReference type="ARBA" id="ARBA00009437"/>
    </source>
</evidence>
<keyword evidence="4" id="KW-0804">Transcription</keyword>
<dbReference type="InterPro" id="IPR000847">
    <property type="entry name" value="LysR_HTH_N"/>
</dbReference>
<dbReference type="EMBL" id="NWSL01000027">
    <property type="protein sequence ID" value="PDS48460.1"/>
    <property type="molecule type" value="Genomic_DNA"/>
</dbReference>
<dbReference type="InterPro" id="IPR005119">
    <property type="entry name" value="LysR_subst-bd"/>
</dbReference>